<name>A0ABZ3EUG2_9FIRM</name>
<dbReference type="EMBL" id="CP146256">
    <property type="protein sequence ID" value="XAH73327.1"/>
    <property type="molecule type" value="Genomic_DNA"/>
</dbReference>
<proteinExistence type="predicted"/>
<dbReference type="Proteomes" id="UP001451571">
    <property type="component" value="Chromosome"/>
</dbReference>
<keyword evidence="1" id="KW-1133">Transmembrane helix</keyword>
<keyword evidence="1" id="KW-0812">Transmembrane</keyword>
<evidence type="ECO:0000313" key="2">
    <source>
        <dbReference type="EMBL" id="XAH73327.1"/>
    </source>
</evidence>
<accession>A0ABZ3EUG2</accession>
<evidence type="ECO:0000256" key="1">
    <source>
        <dbReference type="SAM" id="Phobius"/>
    </source>
</evidence>
<sequence length="253" mass="28625">MSIHEEIRDQQKKLKDMTFKEKLSYFWDYYKVHTIVTLVVVIVGGVFIHDAVTAKDHAFSAILLNSFGSDSQEMLETEFAGYANIDLNTYDCYIDTASTLSYDSMSQMDLAVSQKITAMSQTDGLDVLISDTAPFTNFAEGMMFVDLREELTAAEYEKYEPYFFYIDAAALDSDDELVYDENGMPVVTDESIDHSDPSAMADPIPVGIYLKDSPKLAGYQCYVTDEIPPVLGFVYSSEKKENSHLFLQYLMEE</sequence>
<organism evidence="2 3">
    <name type="scientific">Kineothrix sedimenti</name>
    <dbReference type="NCBI Taxonomy" id="3123317"/>
    <lineage>
        <taxon>Bacteria</taxon>
        <taxon>Bacillati</taxon>
        <taxon>Bacillota</taxon>
        <taxon>Clostridia</taxon>
        <taxon>Lachnospirales</taxon>
        <taxon>Lachnospiraceae</taxon>
        <taxon>Kineothrix</taxon>
    </lineage>
</organism>
<gene>
    <name evidence="2" type="ORF">V6984_17740</name>
</gene>
<keyword evidence="3" id="KW-1185">Reference proteome</keyword>
<reference evidence="2 3" key="1">
    <citation type="submission" date="2024-02" db="EMBL/GenBank/DDBJ databases">
        <title>Bacterial strain from lacustrine sediment.</title>
        <authorList>
            <person name="Petit C."/>
            <person name="Fadhlaoui K."/>
        </authorList>
    </citation>
    <scope>NUCLEOTIDE SEQUENCE [LARGE SCALE GENOMIC DNA]</scope>
    <source>
        <strain evidence="2 3">IPX-CK</strain>
    </source>
</reference>
<evidence type="ECO:0008006" key="4">
    <source>
        <dbReference type="Google" id="ProtNLM"/>
    </source>
</evidence>
<dbReference type="RefSeq" id="WP_342756935.1">
    <property type="nucleotide sequence ID" value="NZ_CP146256.1"/>
</dbReference>
<protein>
    <recommendedName>
        <fullName evidence="4">ABC transporter permease</fullName>
    </recommendedName>
</protein>
<feature type="transmembrane region" description="Helical" evidence="1">
    <location>
        <begin position="29"/>
        <end position="48"/>
    </location>
</feature>
<evidence type="ECO:0000313" key="3">
    <source>
        <dbReference type="Proteomes" id="UP001451571"/>
    </source>
</evidence>
<keyword evidence="1" id="KW-0472">Membrane</keyword>